<evidence type="ECO:0000313" key="3">
    <source>
        <dbReference type="Proteomes" id="UP000334923"/>
    </source>
</evidence>
<gene>
    <name evidence="2" type="ORF">MAMT_01889</name>
</gene>
<keyword evidence="1" id="KW-0472">Membrane</keyword>
<accession>A0A5E6MF38</accession>
<evidence type="ECO:0000256" key="1">
    <source>
        <dbReference type="SAM" id="Phobius"/>
    </source>
</evidence>
<feature type="transmembrane region" description="Helical" evidence="1">
    <location>
        <begin position="54"/>
        <end position="75"/>
    </location>
</feature>
<dbReference type="OrthoDB" id="9154247at2"/>
<dbReference type="Proteomes" id="UP000334923">
    <property type="component" value="Unassembled WGS sequence"/>
</dbReference>
<feature type="transmembrane region" description="Helical" evidence="1">
    <location>
        <begin position="81"/>
        <end position="102"/>
    </location>
</feature>
<protein>
    <submittedName>
        <fullName evidence="2">Uncharacterized protein</fullName>
    </submittedName>
</protein>
<name>A0A5E6MF38_9BACT</name>
<proteinExistence type="predicted"/>
<keyword evidence="1" id="KW-1133">Transmembrane helix</keyword>
<evidence type="ECO:0000313" key="2">
    <source>
        <dbReference type="EMBL" id="VVM07736.1"/>
    </source>
</evidence>
<dbReference type="AlphaFoldDB" id="A0A5E6MF38"/>
<reference evidence="2 3" key="1">
    <citation type="submission" date="2019-09" db="EMBL/GenBank/DDBJ databases">
        <authorList>
            <person name="Cremers G."/>
        </authorList>
    </citation>
    <scope>NUCLEOTIDE SEQUENCE [LARGE SCALE GENOMIC DNA]</scope>
    <source>
        <strain evidence="2">4A</strain>
    </source>
</reference>
<sequence>MIGNLGNTLLGIWVTAVAVLNPDLFLRRGWLVALSGLVAIGAAALAGRKGSMRWSVRTSMGAGLALLALGVGRPWVSSELFAFWIELWAGVLLSVVALWGALYRPGEGSPDSPAKQDGSR</sequence>
<keyword evidence="1" id="KW-0812">Transmembrane</keyword>
<feature type="transmembrane region" description="Helical" evidence="1">
    <location>
        <begin position="29"/>
        <end position="47"/>
    </location>
</feature>
<keyword evidence="3" id="KW-1185">Reference proteome</keyword>
<organism evidence="2 3">
    <name type="scientific">Methylacidimicrobium tartarophylax</name>
    <dbReference type="NCBI Taxonomy" id="1041768"/>
    <lineage>
        <taxon>Bacteria</taxon>
        <taxon>Pseudomonadati</taxon>
        <taxon>Verrucomicrobiota</taxon>
        <taxon>Methylacidimicrobium</taxon>
    </lineage>
</organism>
<dbReference type="RefSeq" id="WP_142660736.1">
    <property type="nucleotide sequence ID" value="NZ_CABFVA020000111.1"/>
</dbReference>
<dbReference type="EMBL" id="CABFVA020000111">
    <property type="protein sequence ID" value="VVM07736.1"/>
    <property type="molecule type" value="Genomic_DNA"/>
</dbReference>